<protein>
    <submittedName>
        <fullName evidence="7">ABC transporter ATP-binding protein</fullName>
    </submittedName>
</protein>
<dbReference type="Gene3D" id="2.40.50.100">
    <property type="match status" value="1"/>
</dbReference>
<dbReference type="InterPro" id="IPR013611">
    <property type="entry name" value="Transp-assoc_OB_typ2"/>
</dbReference>
<accession>A0A9E7ZS63</accession>
<dbReference type="InterPro" id="IPR003593">
    <property type="entry name" value="AAA+_ATPase"/>
</dbReference>
<sequence length="367" mass="40488">MADLIIEDLRRSFSGYEALKGISLEARKGEFLTLLGPSGCGKSTTLWLLAGLDRPTGGRITVGDRVMADAEHNLFVRAEQRDIGLVFQTYALWPHMSVRQNVAYPLKLRSVAKAERDRRVEEVLALVELAEQIDKYPYQLSGGQQQRVALARTLVFRPEILLLDEPLSNLDAKLRERARKWLRKLHDQLGITTVFVTHDQHEALALSDRIVVMRNGAIEQIDDPASLYRRPATPFVADFIGTTNFLAGTGLVFGDKKAVRLDDGTLVLLDTDCSLRPDERVALALRPESISIQSGDAVLPQGGSPGEKTIFQGRVTGATFLGARYEVDVACGDQVLRVETANLPASEAVSLSIPRGAWSVFPKSERD</sequence>
<proteinExistence type="inferred from homology"/>
<dbReference type="Pfam" id="PF00005">
    <property type="entry name" value="ABC_tran"/>
    <property type="match status" value="1"/>
</dbReference>
<dbReference type="PANTHER" id="PTHR42781:SF4">
    <property type="entry name" value="SPERMIDINE_PUTRESCINE IMPORT ATP-BINDING PROTEIN POTA"/>
    <property type="match status" value="1"/>
</dbReference>
<keyword evidence="7" id="KW-0614">Plasmid</keyword>
<dbReference type="PROSITE" id="PS00211">
    <property type="entry name" value="ABC_TRANSPORTER_1"/>
    <property type="match status" value="1"/>
</dbReference>
<name>A0A9E7ZS63_9HYPH</name>
<dbReference type="SUPFAM" id="SSF52540">
    <property type="entry name" value="P-loop containing nucleoside triphosphate hydrolases"/>
    <property type="match status" value="1"/>
</dbReference>
<comment type="subcellular location">
    <subcellularLocation>
        <location evidence="1">Cell inner membrane</location>
        <topology evidence="1">Peripheral membrane protein</topology>
    </subcellularLocation>
</comment>
<geneLocation type="plasmid" evidence="7">
    <name>pNBC436</name>
</geneLocation>
<evidence type="ECO:0000313" key="7">
    <source>
        <dbReference type="EMBL" id="UZF90053.1"/>
    </source>
</evidence>
<dbReference type="PROSITE" id="PS50893">
    <property type="entry name" value="ABC_TRANSPORTER_2"/>
    <property type="match status" value="1"/>
</dbReference>
<evidence type="ECO:0000256" key="5">
    <source>
        <dbReference type="ARBA" id="ARBA00022840"/>
    </source>
</evidence>
<keyword evidence="4" id="KW-0547">Nucleotide-binding</keyword>
<dbReference type="InterPro" id="IPR017871">
    <property type="entry name" value="ABC_transporter-like_CS"/>
</dbReference>
<dbReference type="AlphaFoldDB" id="A0A9E7ZS63"/>
<organism evidence="7">
    <name type="scientific">Bosea sp. NBC_00436</name>
    <dbReference type="NCBI Taxonomy" id="2969620"/>
    <lineage>
        <taxon>Bacteria</taxon>
        <taxon>Pseudomonadati</taxon>
        <taxon>Pseudomonadota</taxon>
        <taxon>Alphaproteobacteria</taxon>
        <taxon>Hyphomicrobiales</taxon>
        <taxon>Boseaceae</taxon>
        <taxon>Bosea</taxon>
    </lineage>
</organism>
<dbReference type="Gene3D" id="3.40.50.300">
    <property type="entry name" value="P-loop containing nucleotide triphosphate hydrolases"/>
    <property type="match status" value="1"/>
</dbReference>
<evidence type="ECO:0000256" key="3">
    <source>
        <dbReference type="ARBA" id="ARBA00022448"/>
    </source>
</evidence>
<gene>
    <name evidence="7" type="ORF">NWE54_27590</name>
</gene>
<dbReference type="InterPro" id="IPR050093">
    <property type="entry name" value="ABC_SmlMolc_Importer"/>
</dbReference>
<reference evidence="7" key="1">
    <citation type="submission" date="2022-08" db="EMBL/GenBank/DDBJ databases">
        <title>Complete Genome Sequences of 2 Bosea sp. soil isolates.</title>
        <authorList>
            <person name="Alvarez Arevalo M."/>
            <person name="Sterndorff E.B."/>
            <person name="Faurdal D."/>
            <person name="Joergensen T.S."/>
            <person name="Weber T."/>
        </authorList>
    </citation>
    <scope>NUCLEOTIDE SEQUENCE</scope>
    <source>
        <strain evidence="7">NBC_00436</strain>
        <plasmid evidence="7">pNBC436</plasmid>
    </source>
</reference>
<dbReference type="GO" id="GO:0140359">
    <property type="term" value="F:ABC-type transporter activity"/>
    <property type="evidence" value="ECO:0007669"/>
    <property type="project" value="UniProtKB-ARBA"/>
</dbReference>
<feature type="domain" description="ABC transporter" evidence="6">
    <location>
        <begin position="4"/>
        <end position="240"/>
    </location>
</feature>
<evidence type="ECO:0000256" key="2">
    <source>
        <dbReference type="ARBA" id="ARBA00005417"/>
    </source>
</evidence>
<dbReference type="PANTHER" id="PTHR42781">
    <property type="entry name" value="SPERMIDINE/PUTRESCINE IMPORT ATP-BINDING PROTEIN POTA"/>
    <property type="match status" value="1"/>
</dbReference>
<dbReference type="SUPFAM" id="SSF50331">
    <property type="entry name" value="MOP-like"/>
    <property type="match status" value="1"/>
</dbReference>
<dbReference type="InterPro" id="IPR008995">
    <property type="entry name" value="Mo/tungstate-bd_C_term_dom"/>
</dbReference>
<keyword evidence="3" id="KW-0813">Transport</keyword>
<dbReference type="EMBL" id="CP102775">
    <property type="protein sequence ID" value="UZF90053.1"/>
    <property type="molecule type" value="Genomic_DNA"/>
</dbReference>
<evidence type="ECO:0000256" key="4">
    <source>
        <dbReference type="ARBA" id="ARBA00022741"/>
    </source>
</evidence>
<dbReference type="Pfam" id="PF08402">
    <property type="entry name" value="TOBE_2"/>
    <property type="match status" value="1"/>
</dbReference>
<dbReference type="InterPro" id="IPR027417">
    <property type="entry name" value="P-loop_NTPase"/>
</dbReference>
<dbReference type="GO" id="GO:0016887">
    <property type="term" value="F:ATP hydrolysis activity"/>
    <property type="evidence" value="ECO:0007669"/>
    <property type="project" value="InterPro"/>
</dbReference>
<evidence type="ECO:0000259" key="6">
    <source>
        <dbReference type="PROSITE" id="PS50893"/>
    </source>
</evidence>
<keyword evidence="5 7" id="KW-0067">ATP-binding</keyword>
<dbReference type="SMART" id="SM00382">
    <property type="entry name" value="AAA"/>
    <property type="match status" value="1"/>
</dbReference>
<evidence type="ECO:0000256" key="1">
    <source>
        <dbReference type="ARBA" id="ARBA00004417"/>
    </source>
</evidence>
<dbReference type="GO" id="GO:0005524">
    <property type="term" value="F:ATP binding"/>
    <property type="evidence" value="ECO:0007669"/>
    <property type="project" value="UniProtKB-KW"/>
</dbReference>
<comment type="similarity">
    <text evidence="2">Belongs to the ABC transporter superfamily.</text>
</comment>
<dbReference type="GO" id="GO:0043190">
    <property type="term" value="C:ATP-binding cassette (ABC) transporter complex"/>
    <property type="evidence" value="ECO:0007669"/>
    <property type="project" value="InterPro"/>
</dbReference>
<dbReference type="InterPro" id="IPR003439">
    <property type="entry name" value="ABC_transporter-like_ATP-bd"/>
</dbReference>
<dbReference type="FunFam" id="3.40.50.300:FF:000042">
    <property type="entry name" value="Maltose/maltodextrin ABC transporter, ATP-binding protein"/>
    <property type="match status" value="1"/>
</dbReference>